<comment type="caution">
    <text evidence="2">The sequence shown here is derived from an EMBL/GenBank/DDBJ whole genome shotgun (WGS) entry which is preliminary data.</text>
</comment>
<organism evidence="2 3">
    <name type="scientific">Puccinia graminis f. sp. tritici</name>
    <dbReference type="NCBI Taxonomy" id="56615"/>
    <lineage>
        <taxon>Eukaryota</taxon>
        <taxon>Fungi</taxon>
        <taxon>Dikarya</taxon>
        <taxon>Basidiomycota</taxon>
        <taxon>Pucciniomycotina</taxon>
        <taxon>Pucciniomycetes</taxon>
        <taxon>Pucciniales</taxon>
        <taxon>Pucciniaceae</taxon>
        <taxon>Puccinia</taxon>
    </lineage>
</organism>
<protein>
    <submittedName>
        <fullName evidence="2">Uncharacterized protein</fullName>
    </submittedName>
</protein>
<dbReference type="AlphaFoldDB" id="A0A5B0SDA7"/>
<evidence type="ECO:0000313" key="3">
    <source>
        <dbReference type="Proteomes" id="UP000325313"/>
    </source>
</evidence>
<dbReference type="EMBL" id="VDEP01000075">
    <property type="protein sequence ID" value="KAA1132900.1"/>
    <property type="molecule type" value="Genomic_DNA"/>
</dbReference>
<dbReference type="Proteomes" id="UP000325313">
    <property type="component" value="Unassembled WGS sequence"/>
</dbReference>
<evidence type="ECO:0000313" key="2">
    <source>
        <dbReference type="EMBL" id="KAA1135499.1"/>
    </source>
</evidence>
<name>A0A5B0SDA7_PUCGR</name>
<reference evidence="2 3" key="1">
    <citation type="submission" date="2019-05" db="EMBL/GenBank/DDBJ databases">
        <title>Emergence of the Ug99 lineage of the wheat stem rust pathogen through somatic hybridization.</title>
        <authorList>
            <person name="Li F."/>
            <person name="Upadhyaya N.M."/>
            <person name="Sperschneider J."/>
            <person name="Matny O."/>
            <person name="Nguyen-Phuc H."/>
            <person name="Mago R."/>
            <person name="Raley C."/>
            <person name="Miller M.E."/>
            <person name="Silverstein K.A.T."/>
            <person name="Henningsen E."/>
            <person name="Hirsch C.D."/>
            <person name="Visser B."/>
            <person name="Pretorius Z.A."/>
            <person name="Steffenson B.J."/>
            <person name="Schwessinger B."/>
            <person name="Dodds P.N."/>
            <person name="Figueroa M."/>
        </authorList>
    </citation>
    <scope>NUCLEOTIDE SEQUENCE [LARGE SCALE GENOMIC DNA]</scope>
    <source>
        <strain evidence="2 3">Ug99</strain>
    </source>
</reference>
<proteinExistence type="predicted"/>
<evidence type="ECO:0000313" key="1">
    <source>
        <dbReference type="EMBL" id="KAA1132900.1"/>
    </source>
</evidence>
<sequence>MTLRRSNQVRFSPLRIQGQATSDYQSSHEPECFQNSTFSLQFMDSSAEGRKIIEDGPGQLILNFDDNKITQILNRTDQTDVAVLIDTTQQILQNKRQVEKTVS</sequence>
<accession>A0A5B0SDA7</accession>
<dbReference type="EMBL" id="VDEP01000038">
    <property type="protein sequence ID" value="KAA1135499.1"/>
    <property type="molecule type" value="Genomic_DNA"/>
</dbReference>
<gene>
    <name evidence="1" type="ORF">PGTUg99_020230</name>
    <name evidence="2" type="ORF">PGTUg99_050077</name>
</gene>